<evidence type="ECO:0000259" key="1">
    <source>
        <dbReference type="Pfam" id="PF00501"/>
    </source>
</evidence>
<dbReference type="RefSeq" id="WP_188519130.1">
    <property type="nucleotide sequence ID" value="NZ_BMES01000002.1"/>
</dbReference>
<evidence type="ECO:0000259" key="2">
    <source>
        <dbReference type="Pfam" id="PF14535"/>
    </source>
</evidence>
<dbReference type="InterPro" id="IPR000873">
    <property type="entry name" value="AMP-dep_synth/lig_dom"/>
</dbReference>
<proteinExistence type="predicted"/>
<keyword evidence="4" id="KW-1185">Reference proteome</keyword>
<dbReference type="Pfam" id="PF14535">
    <property type="entry name" value="AMP-binding_C_2"/>
    <property type="match status" value="1"/>
</dbReference>
<evidence type="ECO:0000313" key="3">
    <source>
        <dbReference type="EMBL" id="GGH27857.1"/>
    </source>
</evidence>
<dbReference type="Gene3D" id="3.30.300.30">
    <property type="match status" value="1"/>
</dbReference>
<evidence type="ECO:0000313" key="4">
    <source>
        <dbReference type="Proteomes" id="UP000603912"/>
    </source>
</evidence>
<gene>
    <name evidence="3" type="ORF">GCM10007036_36690</name>
</gene>
<dbReference type="InterPro" id="IPR045851">
    <property type="entry name" value="AMP-bd_C_sf"/>
</dbReference>
<dbReference type="Pfam" id="PF00501">
    <property type="entry name" value="AMP-binding"/>
    <property type="match status" value="1"/>
</dbReference>
<accession>A0A917I9K6</accession>
<dbReference type="EMBL" id="BMES01000002">
    <property type="protein sequence ID" value="GGH27857.1"/>
    <property type="molecule type" value="Genomic_DNA"/>
</dbReference>
<name>A0A917I9K6_9HYPH</name>
<dbReference type="GO" id="GO:0016874">
    <property type="term" value="F:ligase activity"/>
    <property type="evidence" value="ECO:0007669"/>
    <property type="project" value="UniProtKB-KW"/>
</dbReference>
<dbReference type="PANTHER" id="PTHR43845:SF1">
    <property type="entry name" value="BLR5969 PROTEIN"/>
    <property type="match status" value="1"/>
</dbReference>
<dbReference type="AlphaFoldDB" id="A0A917I9K6"/>
<feature type="domain" description="AMP-dependent ligase C-terminal" evidence="2">
    <location>
        <begin position="365"/>
        <end position="460"/>
    </location>
</feature>
<dbReference type="InterPro" id="IPR042099">
    <property type="entry name" value="ANL_N_sf"/>
</dbReference>
<organism evidence="3 4">
    <name type="scientific">Alsobacter metallidurans</name>
    <dbReference type="NCBI Taxonomy" id="340221"/>
    <lineage>
        <taxon>Bacteria</taxon>
        <taxon>Pseudomonadati</taxon>
        <taxon>Pseudomonadota</taxon>
        <taxon>Alphaproteobacteria</taxon>
        <taxon>Hyphomicrobiales</taxon>
        <taxon>Alsobacteraceae</taxon>
        <taxon>Alsobacter</taxon>
    </lineage>
</organism>
<keyword evidence="3" id="KW-0436">Ligase</keyword>
<dbReference type="SUPFAM" id="SSF56801">
    <property type="entry name" value="Acetyl-CoA synthetase-like"/>
    <property type="match status" value="1"/>
</dbReference>
<feature type="domain" description="AMP-dependent synthetase/ligase" evidence="1">
    <location>
        <begin position="94"/>
        <end position="314"/>
    </location>
</feature>
<dbReference type="Proteomes" id="UP000603912">
    <property type="component" value="Unassembled WGS sequence"/>
</dbReference>
<reference evidence="3" key="1">
    <citation type="journal article" date="2014" name="Int. J. Syst. Evol. Microbiol.">
        <title>Complete genome sequence of Corynebacterium casei LMG S-19264T (=DSM 44701T), isolated from a smear-ripened cheese.</title>
        <authorList>
            <consortium name="US DOE Joint Genome Institute (JGI-PGF)"/>
            <person name="Walter F."/>
            <person name="Albersmeier A."/>
            <person name="Kalinowski J."/>
            <person name="Ruckert C."/>
        </authorList>
    </citation>
    <scope>NUCLEOTIDE SEQUENCE</scope>
    <source>
        <strain evidence="3">CGMCC 1.12214</strain>
    </source>
</reference>
<dbReference type="Gene3D" id="3.40.50.12780">
    <property type="entry name" value="N-terminal domain of ligase-like"/>
    <property type="match status" value="1"/>
</dbReference>
<reference evidence="3" key="2">
    <citation type="submission" date="2020-09" db="EMBL/GenBank/DDBJ databases">
        <authorList>
            <person name="Sun Q."/>
            <person name="Zhou Y."/>
        </authorList>
    </citation>
    <scope>NUCLEOTIDE SEQUENCE</scope>
    <source>
        <strain evidence="3">CGMCC 1.12214</strain>
    </source>
</reference>
<sequence>MITGETFSSASPHLGRLAAMNRASLEALQLRRIQALLERLYARNPFYRDRMDAAGVRPEHIRSLEDFRKRIPVATKQDFLADQEAHPPFGRRLGVPREDVALVTLTGGTSGQGQEVYGRTQRDVHMLGYLHQLPWTMAGLRPGDVAFNCVPAGGMTTGGWGPGEGFRIAGATAFHVGGSLATDAKIDMMLRFREAHFIYASTNYHHTLAEGFRRRGIRPAEGFPMMRTLFTAAEGYPIEWAQELEAFWGCRLHEGYGSTQGVGFIASTCECGAVRQGGSRGCMHFLEWENYAEVIDPDTGEPVGPGEEGEIVLTNLGVEASPVLRFATRDRARFIPHHACGCGRPWNGIEAGGIARYDDMMKIRGNNVWPLSVDNAVFSHAHVEEYAGRVFVDHAGRTEVEVRLALKNDAPADEAWREDLCRTLTERIKAATNVLMNVRVIPREDLPSFSYKARRWTDERREGMRTERRT</sequence>
<dbReference type="PANTHER" id="PTHR43845">
    <property type="entry name" value="BLR5969 PROTEIN"/>
    <property type="match status" value="1"/>
</dbReference>
<comment type="caution">
    <text evidence="3">The sequence shown here is derived from an EMBL/GenBank/DDBJ whole genome shotgun (WGS) entry which is preliminary data.</text>
</comment>
<dbReference type="InterPro" id="IPR028154">
    <property type="entry name" value="AMP-dep_Lig_C"/>
</dbReference>
<protein>
    <submittedName>
        <fullName evidence="3">Phenylacetate-coenzyme A ligase</fullName>
    </submittedName>
</protein>